<comment type="function">
    <text evidence="5">Required for coenzyme pyrroloquinoline quinone (PQQ) biosynthesis. PQQ is probably formed by cross-linking a specific glutamate to a specific tyrosine residue and excising these residues from the peptide.</text>
</comment>
<dbReference type="Proteomes" id="UP001607157">
    <property type="component" value="Unassembled WGS sequence"/>
</dbReference>
<proteinExistence type="inferred from homology"/>
<dbReference type="InterPro" id="IPR011725">
    <property type="entry name" value="PQQ_synth_PqqA"/>
</dbReference>
<protein>
    <recommendedName>
        <fullName evidence="3 5">Coenzyme PQQ synthesis protein A</fullName>
    </recommendedName>
    <alternativeName>
        <fullName evidence="5">Pyrroloquinoline quinone biosynthesis protein A</fullName>
    </alternativeName>
</protein>
<organism evidence="6 7">
    <name type="scientific">Roseovarius aquimarinus</name>
    <dbReference type="NCBI Taxonomy" id="1229156"/>
    <lineage>
        <taxon>Bacteria</taxon>
        <taxon>Pseudomonadati</taxon>
        <taxon>Pseudomonadota</taxon>
        <taxon>Alphaproteobacteria</taxon>
        <taxon>Rhodobacterales</taxon>
        <taxon>Roseobacteraceae</taxon>
        <taxon>Roseovarius</taxon>
    </lineage>
</organism>
<evidence type="ECO:0000256" key="5">
    <source>
        <dbReference type="HAMAP-Rule" id="MF_00656"/>
    </source>
</evidence>
<evidence type="ECO:0000313" key="6">
    <source>
        <dbReference type="EMBL" id="MFH0253385.1"/>
    </source>
</evidence>
<evidence type="ECO:0000256" key="3">
    <source>
        <dbReference type="ARBA" id="ARBA00015086"/>
    </source>
</evidence>
<evidence type="ECO:0000313" key="7">
    <source>
        <dbReference type="Proteomes" id="UP001607157"/>
    </source>
</evidence>
<dbReference type="Pfam" id="PF08042">
    <property type="entry name" value="PqqA"/>
    <property type="match status" value="1"/>
</dbReference>
<evidence type="ECO:0000256" key="4">
    <source>
        <dbReference type="ARBA" id="ARBA00022905"/>
    </source>
</evidence>
<keyword evidence="7" id="KW-1185">Reference proteome</keyword>
<dbReference type="NCBIfam" id="TIGR02107">
    <property type="entry name" value="PQQ_syn_pqqA"/>
    <property type="match status" value="1"/>
</dbReference>
<reference evidence="6 7" key="1">
    <citation type="submission" date="2024-10" db="EMBL/GenBank/DDBJ databases">
        <authorList>
            <person name="Yang X.-N."/>
        </authorList>
    </citation>
    <scope>NUCLEOTIDE SEQUENCE [LARGE SCALE GENOMIC DNA]</scope>
    <source>
        <strain evidence="6 7">CAU 1059</strain>
    </source>
</reference>
<feature type="cross-link" description="Pyrroloquinoline quinone (Glu-Tyr)" evidence="5">
    <location>
        <begin position="16"/>
        <end position="20"/>
    </location>
</feature>
<gene>
    <name evidence="5 6" type="primary">pqqA</name>
    <name evidence="6" type="ORF">ACGRVM_05750</name>
</gene>
<dbReference type="RefSeq" id="WP_377169982.1">
    <property type="nucleotide sequence ID" value="NZ_JBHTJC010000001.1"/>
</dbReference>
<comment type="pathway">
    <text evidence="1 5">Cofactor biosynthesis; pyrroloquinoline quinone biosynthesis.</text>
</comment>
<name>A0ABW7I5D6_9RHOB</name>
<evidence type="ECO:0000256" key="2">
    <source>
        <dbReference type="ARBA" id="ARBA00009325"/>
    </source>
</evidence>
<sequence length="35" mass="3946">MAWTKPVIREIECGMEINMYGPGGEEREGDDGVLY</sequence>
<keyword evidence="4 5" id="KW-0884">PQQ biosynthesis</keyword>
<dbReference type="HAMAP" id="MF_00656">
    <property type="entry name" value="PQQ_syn_PqqA"/>
    <property type="match status" value="1"/>
</dbReference>
<comment type="similarity">
    <text evidence="2 5">Belongs to the PqqA family.</text>
</comment>
<comment type="caution">
    <text evidence="6">The sequence shown here is derived from an EMBL/GenBank/DDBJ whole genome shotgun (WGS) entry which is preliminary data.</text>
</comment>
<accession>A0ABW7I5D6</accession>
<dbReference type="EMBL" id="JBIHMM010000001">
    <property type="protein sequence ID" value="MFH0253385.1"/>
    <property type="molecule type" value="Genomic_DNA"/>
</dbReference>
<evidence type="ECO:0000256" key="1">
    <source>
        <dbReference type="ARBA" id="ARBA00004886"/>
    </source>
</evidence>